<sequence length="78" mass="9316">MPIYTINRYKQIHSYGLFLFVCLFWQIIEKATIKNCMCVYVFPADRKIFKRQPRKNTKKLLRCAGRVSDRQKPSLNST</sequence>
<dbReference type="Proteomes" id="UP000000539">
    <property type="component" value="Chromosome 1"/>
</dbReference>
<evidence type="ECO:0000313" key="2">
    <source>
        <dbReference type="Ensembl" id="ENSGALP00010008283.1"/>
    </source>
</evidence>
<organism evidence="2 3">
    <name type="scientific">Gallus gallus</name>
    <name type="common">Chicken</name>
    <dbReference type="NCBI Taxonomy" id="9031"/>
    <lineage>
        <taxon>Eukaryota</taxon>
        <taxon>Metazoa</taxon>
        <taxon>Chordata</taxon>
        <taxon>Craniata</taxon>
        <taxon>Vertebrata</taxon>
        <taxon>Euteleostomi</taxon>
        <taxon>Archelosauria</taxon>
        <taxon>Archosauria</taxon>
        <taxon>Dinosauria</taxon>
        <taxon>Saurischia</taxon>
        <taxon>Theropoda</taxon>
        <taxon>Coelurosauria</taxon>
        <taxon>Aves</taxon>
        <taxon>Neognathae</taxon>
        <taxon>Galloanserae</taxon>
        <taxon>Galliformes</taxon>
        <taxon>Phasianidae</taxon>
        <taxon>Phasianinae</taxon>
        <taxon>Gallus</taxon>
    </lineage>
</organism>
<keyword evidence="3" id="KW-1185">Reference proteome</keyword>
<reference evidence="2" key="3">
    <citation type="submission" date="2025-09" db="UniProtKB">
        <authorList>
            <consortium name="Ensembl"/>
        </authorList>
    </citation>
    <scope>IDENTIFICATION</scope>
    <source>
        <strain evidence="2">broiler</strain>
    </source>
</reference>
<evidence type="ECO:0000313" key="3">
    <source>
        <dbReference type="Proteomes" id="UP000000539"/>
    </source>
</evidence>
<feature type="transmembrane region" description="Helical" evidence="1">
    <location>
        <begin position="12"/>
        <end position="28"/>
    </location>
</feature>
<keyword evidence="1" id="KW-1133">Transmembrane helix</keyword>
<dbReference type="Ensembl" id="ENSGALT00010014066.1">
    <property type="protein sequence ID" value="ENSGALP00010008283.1"/>
    <property type="gene ID" value="ENSGALG00010005882.1"/>
</dbReference>
<keyword evidence="1" id="KW-0812">Transmembrane</keyword>
<reference evidence="2" key="2">
    <citation type="submission" date="2025-08" db="UniProtKB">
        <authorList>
            <consortium name="Ensembl"/>
        </authorList>
    </citation>
    <scope>IDENTIFICATION</scope>
    <source>
        <strain evidence="2">broiler</strain>
    </source>
</reference>
<evidence type="ECO:0000256" key="1">
    <source>
        <dbReference type="SAM" id="Phobius"/>
    </source>
</evidence>
<dbReference type="AlphaFoldDB" id="A0A8V0XJE0"/>
<reference evidence="2" key="1">
    <citation type="submission" date="2020-11" db="EMBL/GenBank/DDBJ databases">
        <title>Gallus gallus (Chicken) genome, bGalGal1, GRCg7b, maternal haplotype autosomes + Z &amp; W.</title>
        <authorList>
            <person name="Warren W."/>
            <person name="Formenti G."/>
            <person name="Fedrigo O."/>
            <person name="Haase B."/>
            <person name="Mountcastle J."/>
            <person name="Balacco J."/>
            <person name="Tracey A."/>
            <person name="Schneider V."/>
            <person name="Okimoto R."/>
            <person name="Cheng H."/>
            <person name="Hawken R."/>
            <person name="Howe K."/>
            <person name="Jarvis E.D."/>
        </authorList>
    </citation>
    <scope>NUCLEOTIDE SEQUENCE [LARGE SCALE GENOMIC DNA]</scope>
    <source>
        <strain evidence="2">Broiler</strain>
    </source>
</reference>
<proteinExistence type="predicted"/>
<name>A0A8V0XJE0_CHICK</name>
<accession>A0A8V0XJE0</accession>
<protein>
    <submittedName>
        <fullName evidence="2">Uncharacterized protein</fullName>
    </submittedName>
</protein>
<keyword evidence="1" id="KW-0472">Membrane</keyword>